<evidence type="ECO:0000259" key="8">
    <source>
        <dbReference type="SMART" id="SM01032"/>
    </source>
</evidence>
<accession>A0A0E0IC33</accession>
<reference evidence="9" key="1">
    <citation type="submission" date="2015-04" db="UniProtKB">
        <authorList>
            <consortium name="EnsemblPlants"/>
        </authorList>
    </citation>
    <scope>IDENTIFICATION</scope>
    <source>
        <strain evidence="9">SL10</strain>
    </source>
</reference>
<dbReference type="PANTHER" id="PTHR12135:SF0">
    <property type="entry name" value="DNA REPAIR PROTEIN COMPLEMENTING XP-C CELLS"/>
    <property type="match status" value="1"/>
</dbReference>
<dbReference type="SMART" id="SM01032">
    <property type="entry name" value="BHD_3"/>
    <property type="match status" value="1"/>
</dbReference>
<keyword evidence="5" id="KW-0539">Nucleus</keyword>
<feature type="compositionally biased region" description="Basic and acidic residues" evidence="7">
    <location>
        <begin position="46"/>
        <end position="73"/>
    </location>
</feature>
<evidence type="ECO:0000313" key="10">
    <source>
        <dbReference type="Proteomes" id="UP000006591"/>
    </source>
</evidence>
<protein>
    <recommendedName>
        <fullName evidence="8">Rad4 beta-hairpin domain-containing protein</fullName>
    </recommendedName>
</protein>
<keyword evidence="4" id="KW-0234">DNA repair</keyword>
<dbReference type="Gene3D" id="3.30.70.2460">
    <property type="entry name" value="Rad4, beta-hairpin domain BHD3"/>
    <property type="match status" value="1"/>
</dbReference>
<comment type="similarity">
    <text evidence="2">Belongs to the XPC family.</text>
</comment>
<feature type="compositionally biased region" description="Basic and acidic residues" evidence="7">
    <location>
        <begin position="746"/>
        <end position="780"/>
    </location>
</feature>
<feature type="coiled-coil region" evidence="6">
    <location>
        <begin position="678"/>
        <end position="705"/>
    </location>
</feature>
<comment type="subcellular location">
    <subcellularLocation>
        <location evidence="1">Nucleus</location>
    </subcellularLocation>
</comment>
<feature type="region of interest" description="Disordered" evidence="7">
    <location>
        <begin position="1"/>
        <end position="99"/>
    </location>
</feature>
<dbReference type="FunFam" id="3.90.260.10:FF:000016">
    <property type="entry name" value="DNA repair protein RAD4"/>
    <property type="match status" value="1"/>
</dbReference>
<dbReference type="GO" id="GO:0000111">
    <property type="term" value="C:nucleotide-excision repair factor 2 complex"/>
    <property type="evidence" value="ECO:0007669"/>
    <property type="project" value="TreeGrafter"/>
</dbReference>
<dbReference type="GO" id="GO:0006289">
    <property type="term" value="P:nucleotide-excision repair"/>
    <property type="evidence" value="ECO:0007669"/>
    <property type="project" value="InterPro"/>
</dbReference>
<dbReference type="Gene3D" id="3.90.260.10">
    <property type="entry name" value="Transglutaminase-like"/>
    <property type="match status" value="2"/>
</dbReference>
<dbReference type="Gramene" id="ONIVA08G16410.3">
    <property type="protein sequence ID" value="ONIVA08G16410.3"/>
    <property type="gene ID" value="ONIVA08G16410"/>
</dbReference>
<dbReference type="GO" id="GO:0006298">
    <property type="term" value="P:mismatch repair"/>
    <property type="evidence" value="ECO:0007669"/>
    <property type="project" value="TreeGrafter"/>
</dbReference>
<feature type="compositionally biased region" description="Low complexity" evidence="7">
    <location>
        <begin position="354"/>
        <end position="373"/>
    </location>
</feature>
<dbReference type="AlphaFoldDB" id="A0A0E0IC33"/>
<keyword evidence="10" id="KW-1185">Reference proteome</keyword>
<dbReference type="InterPro" id="IPR042488">
    <property type="entry name" value="Rad4_BHD3_sf"/>
</dbReference>
<dbReference type="InterPro" id="IPR004583">
    <property type="entry name" value="DNA_repair_Rad4"/>
</dbReference>
<dbReference type="InterPro" id="IPR038765">
    <property type="entry name" value="Papain-like_cys_pep_sf"/>
</dbReference>
<feature type="compositionally biased region" description="Basic and acidic residues" evidence="7">
    <location>
        <begin position="1"/>
        <end position="11"/>
    </location>
</feature>
<organism evidence="9">
    <name type="scientific">Oryza nivara</name>
    <name type="common">Indian wild rice</name>
    <name type="synonym">Oryza sativa f. spontanea</name>
    <dbReference type="NCBI Taxonomy" id="4536"/>
    <lineage>
        <taxon>Eukaryota</taxon>
        <taxon>Viridiplantae</taxon>
        <taxon>Streptophyta</taxon>
        <taxon>Embryophyta</taxon>
        <taxon>Tracheophyta</taxon>
        <taxon>Spermatophyta</taxon>
        <taxon>Magnoliopsida</taxon>
        <taxon>Liliopsida</taxon>
        <taxon>Poales</taxon>
        <taxon>Poaceae</taxon>
        <taxon>BOP clade</taxon>
        <taxon>Oryzoideae</taxon>
        <taxon>Oryzeae</taxon>
        <taxon>Oryzinae</taxon>
        <taxon>Oryza</taxon>
    </lineage>
</organism>
<dbReference type="GO" id="GO:0005737">
    <property type="term" value="C:cytoplasm"/>
    <property type="evidence" value="ECO:0007669"/>
    <property type="project" value="TreeGrafter"/>
</dbReference>
<evidence type="ECO:0000256" key="4">
    <source>
        <dbReference type="ARBA" id="ARBA00023204"/>
    </source>
</evidence>
<evidence type="ECO:0000256" key="6">
    <source>
        <dbReference type="SAM" id="Coils"/>
    </source>
</evidence>
<dbReference type="EnsemblPlants" id="ONIVA08G16410.3">
    <property type="protein sequence ID" value="ONIVA08G16410.3"/>
    <property type="gene ID" value="ONIVA08G16410"/>
</dbReference>
<dbReference type="InterPro" id="IPR018325">
    <property type="entry name" value="Rad4/PNGase_transGLS-fold"/>
</dbReference>
<feature type="region of interest" description="Disordered" evidence="7">
    <location>
        <begin position="725"/>
        <end position="791"/>
    </location>
</feature>
<evidence type="ECO:0000256" key="5">
    <source>
        <dbReference type="ARBA" id="ARBA00023242"/>
    </source>
</evidence>
<feature type="compositionally biased region" description="Acidic residues" evidence="7">
    <location>
        <begin position="781"/>
        <end position="791"/>
    </location>
</feature>
<dbReference type="GO" id="GO:0003697">
    <property type="term" value="F:single-stranded DNA binding"/>
    <property type="evidence" value="ECO:0007669"/>
    <property type="project" value="TreeGrafter"/>
</dbReference>
<dbReference type="GO" id="GO:0071942">
    <property type="term" value="C:XPC complex"/>
    <property type="evidence" value="ECO:0007669"/>
    <property type="project" value="TreeGrafter"/>
</dbReference>
<evidence type="ECO:0000256" key="2">
    <source>
        <dbReference type="ARBA" id="ARBA00009525"/>
    </source>
</evidence>
<feature type="region of interest" description="Disordered" evidence="7">
    <location>
        <begin position="344"/>
        <end position="380"/>
    </location>
</feature>
<feature type="compositionally biased region" description="Gly residues" evidence="7">
    <location>
        <begin position="20"/>
        <end position="34"/>
    </location>
</feature>
<dbReference type="Proteomes" id="UP000006591">
    <property type="component" value="Chromosome 8"/>
</dbReference>
<name>A0A0E0IC33_ORYNI</name>
<keyword evidence="6" id="KW-0175">Coiled coil</keyword>
<dbReference type="FunFam" id="3.30.70.2460:FF:000001">
    <property type="entry name" value="DNA repair protein Rad4 family"/>
    <property type="match status" value="1"/>
</dbReference>
<feature type="compositionally biased region" description="Basic and acidic residues" evidence="7">
    <location>
        <begin position="82"/>
        <end position="92"/>
    </location>
</feature>
<keyword evidence="3" id="KW-0227">DNA damage</keyword>
<dbReference type="Pfam" id="PF10405">
    <property type="entry name" value="BHD_3"/>
    <property type="match status" value="1"/>
</dbReference>
<dbReference type="Pfam" id="PF03835">
    <property type="entry name" value="Rad4"/>
    <property type="match status" value="1"/>
</dbReference>
<proteinExistence type="inferred from homology"/>
<dbReference type="FunFam" id="3.90.260.10:FF:000008">
    <property type="entry name" value="DNA repair protein RAD4"/>
    <property type="match status" value="1"/>
</dbReference>
<dbReference type="SUPFAM" id="SSF54001">
    <property type="entry name" value="Cysteine proteinases"/>
    <property type="match status" value="1"/>
</dbReference>
<dbReference type="GO" id="GO:0003684">
    <property type="term" value="F:damaged DNA binding"/>
    <property type="evidence" value="ECO:0007669"/>
    <property type="project" value="InterPro"/>
</dbReference>
<evidence type="ECO:0000256" key="1">
    <source>
        <dbReference type="ARBA" id="ARBA00004123"/>
    </source>
</evidence>
<feature type="domain" description="Rad4 beta-hairpin" evidence="8">
    <location>
        <begin position="611"/>
        <end position="685"/>
    </location>
</feature>
<dbReference type="PANTHER" id="PTHR12135">
    <property type="entry name" value="DNA REPAIR PROTEIN XP-C / RAD4"/>
    <property type="match status" value="1"/>
</dbReference>
<evidence type="ECO:0000256" key="3">
    <source>
        <dbReference type="ARBA" id="ARBA00022763"/>
    </source>
</evidence>
<reference evidence="9" key="2">
    <citation type="submission" date="2018-04" db="EMBL/GenBank/DDBJ databases">
        <title>OnivRS2 (Oryza nivara Reference Sequence Version 2).</title>
        <authorList>
            <person name="Zhang J."/>
            <person name="Kudrna D."/>
            <person name="Lee S."/>
            <person name="Talag J."/>
            <person name="Rajasekar S."/>
            <person name="Welchert J."/>
            <person name="Hsing Y.-I."/>
            <person name="Wing R.A."/>
        </authorList>
    </citation>
    <scope>NUCLEOTIDE SEQUENCE [LARGE SCALE GENOMIC DNA]</scope>
    <source>
        <strain evidence="9">SL10</strain>
    </source>
</reference>
<dbReference type="InterPro" id="IPR018328">
    <property type="entry name" value="Rad4_beta-hairpin_dom3"/>
</dbReference>
<dbReference type="InterPro" id="IPR036985">
    <property type="entry name" value="Transglutaminase-like_sf"/>
</dbReference>
<evidence type="ECO:0000256" key="7">
    <source>
        <dbReference type="SAM" id="MobiDB-lite"/>
    </source>
</evidence>
<evidence type="ECO:0000313" key="9">
    <source>
        <dbReference type="EnsemblPlants" id="ONIVA08G16410.3"/>
    </source>
</evidence>
<sequence>MRTRSQRDGHHAAAAAAAGASGGSGGDVARGGGTPRRRRRASPAAEKGKSPAKVEMESALEDKSKNVKVHAEGYDDAGMTRFGRDGSEKNSLEEEDPDAADMDWEEGIVFAAEHDECYSHELGETVTVEFTDLPSSTEKKTARRLTAEEKELAELVHRVHLLCLLARGRVIDKACNDPLIQASILSVLPQHVLRNSVDTPILKANELRSLVSWFHNTFSVISQSDDKGSFKSNLAFALQSYVGTAEEVCALSVALFRALNLTARFVANLDVACLKPDTKSMGTSNQDEPRLCTKALPSSSFVAGHNKYNNLSPVLSQNNTEGSINTTPKQVKVQGCRKSLSKKLSKCKANQRDSSASLSKDSSSSSQYPSTSSNAEVPRRKGDLEFELQLEMALLASAAKSQDNKLATQLNQSTDSLLSSTPPLKKLRKSEEASSNSSVVWSRNRAPLFWAEVFCGGEASFGRWVHVDVANDIIDGEQKVEAASAVCRKPLRYVVAFAGNGAKDVTRRPTKTIIYMPLRSGFTRTKFFTPKAQCLASVKGILFILDLVFRHCNQDMDGCGRVVTRPKRTFNSQSIQSNSNSNEDGLKPTMELYGKWQLEPLQLPHAVNGIVPKNERGQVDVWSEKCLPPGTVHLRLPRIFQVAKRLGIDFAPAMVGFDYRNTRCLPVFDGIVVCSEFKNTILEAYAEQEERRQAEERKQEEAQALIRWYQLLCSVVTTQRLKDSYKAPSSEHGPEGPSQDVSQQKGTRESRSSETKTRSSRLQADRPFDSPFPVHDHEHEYPEEDQSFDEETFVRTKRCPCGFSIQVEEL</sequence>